<comment type="caution">
    <text evidence="2">The sequence shown here is derived from an EMBL/GenBank/DDBJ whole genome shotgun (WGS) entry which is preliminary data.</text>
</comment>
<keyword evidence="3" id="KW-1185">Reference proteome</keyword>
<accession>A0A9P8XUZ3</accession>
<dbReference type="RefSeq" id="XP_046006653.1">
    <property type="nucleotide sequence ID" value="XM_046159614.1"/>
</dbReference>
<keyword evidence="1" id="KW-0732">Signal</keyword>
<sequence length="138" mass="14151">MRLTTSIASVLAAAFTLAAALPTRQDIDTKRSPSVETAGASGADDDDAIAYAWFAEDDQDTPASTAPGQRARAVEASGASGVDDDDAIAYAWFADDEDSGAVKRGDNVARGAVVEGAGASGVDDDDAIAYAWFAEDEE</sequence>
<reference evidence="2" key="1">
    <citation type="journal article" date="2021" name="Nat. Commun.">
        <title>Genetic determinants of endophytism in the Arabidopsis root mycobiome.</title>
        <authorList>
            <person name="Mesny F."/>
            <person name="Miyauchi S."/>
            <person name="Thiergart T."/>
            <person name="Pickel B."/>
            <person name="Atanasova L."/>
            <person name="Karlsson M."/>
            <person name="Huettel B."/>
            <person name="Barry K.W."/>
            <person name="Haridas S."/>
            <person name="Chen C."/>
            <person name="Bauer D."/>
            <person name="Andreopoulos W."/>
            <person name="Pangilinan J."/>
            <person name="LaButti K."/>
            <person name="Riley R."/>
            <person name="Lipzen A."/>
            <person name="Clum A."/>
            <person name="Drula E."/>
            <person name="Henrissat B."/>
            <person name="Kohler A."/>
            <person name="Grigoriev I.V."/>
            <person name="Martin F.M."/>
            <person name="Hacquard S."/>
        </authorList>
    </citation>
    <scope>NUCLEOTIDE SEQUENCE</scope>
    <source>
        <strain evidence="2">MPI-CAGE-CH-0230</strain>
    </source>
</reference>
<feature type="signal peptide" evidence="1">
    <location>
        <begin position="1"/>
        <end position="20"/>
    </location>
</feature>
<dbReference type="GeneID" id="70189160"/>
<dbReference type="EMBL" id="JAGTJQ010000011">
    <property type="protein sequence ID" value="KAH7018386.1"/>
    <property type="molecule type" value="Genomic_DNA"/>
</dbReference>
<gene>
    <name evidence="2" type="ORF">B0I36DRAFT_368409</name>
</gene>
<proteinExistence type="predicted"/>
<evidence type="ECO:0000256" key="1">
    <source>
        <dbReference type="SAM" id="SignalP"/>
    </source>
</evidence>
<organism evidence="2 3">
    <name type="scientific">Microdochium trichocladiopsis</name>
    <dbReference type="NCBI Taxonomy" id="1682393"/>
    <lineage>
        <taxon>Eukaryota</taxon>
        <taxon>Fungi</taxon>
        <taxon>Dikarya</taxon>
        <taxon>Ascomycota</taxon>
        <taxon>Pezizomycotina</taxon>
        <taxon>Sordariomycetes</taxon>
        <taxon>Xylariomycetidae</taxon>
        <taxon>Xylariales</taxon>
        <taxon>Microdochiaceae</taxon>
        <taxon>Microdochium</taxon>
    </lineage>
</organism>
<protein>
    <submittedName>
        <fullName evidence="2">Uncharacterized protein</fullName>
    </submittedName>
</protein>
<feature type="chain" id="PRO_5040390948" evidence="1">
    <location>
        <begin position="21"/>
        <end position="138"/>
    </location>
</feature>
<dbReference type="AlphaFoldDB" id="A0A9P8XUZ3"/>
<evidence type="ECO:0000313" key="2">
    <source>
        <dbReference type="EMBL" id="KAH7018386.1"/>
    </source>
</evidence>
<evidence type="ECO:0000313" key="3">
    <source>
        <dbReference type="Proteomes" id="UP000756346"/>
    </source>
</evidence>
<dbReference type="Proteomes" id="UP000756346">
    <property type="component" value="Unassembled WGS sequence"/>
</dbReference>
<name>A0A9P8XUZ3_9PEZI</name>